<gene>
    <name evidence="2" type="ORF">J2800_002951</name>
</gene>
<proteinExistence type="predicted"/>
<evidence type="ECO:0000256" key="1">
    <source>
        <dbReference type="SAM" id="SignalP"/>
    </source>
</evidence>
<dbReference type="Proteomes" id="UP001262754">
    <property type="component" value="Unassembled WGS sequence"/>
</dbReference>
<protein>
    <recommendedName>
        <fullName evidence="4">Aspartyl protease</fullName>
    </recommendedName>
</protein>
<evidence type="ECO:0000313" key="2">
    <source>
        <dbReference type="EMBL" id="MDR6532195.1"/>
    </source>
</evidence>
<dbReference type="EMBL" id="JAVDRL010000008">
    <property type="protein sequence ID" value="MDR6532195.1"/>
    <property type="molecule type" value="Genomic_DNA"/>
</dbReference>
<comment type="caution">
    <text evidence="2">The sequence shown here is derived from an EMBL/GenBank/DDBJ whole genome shotgun (WGS) entry which is preliminary data.</text>
</comment>
<accession>A0ABU1N164</accession>
<keyword evidence="1" id="KW-0732">Signal</keyword>
<feature type="chain" id="PRO_5046078389" description="Aspartyl protease" evidence="1">
    <location>
        <begin position="20"/>
        <end position="332"/>
    </location>
</feature>
<evidence type="ECO:0000313" key="3">
    <source>
        <dbReference type="Proteomes" id="UP001262754"/>
    </source>
</evidence>
<organism evidence="2 3">
    <name type="scientific">Caulobacter rhizosphaerae</name>
    <dbReference type="NCBI Taxonomy" id="2010972"/>
    <lineage>
        <taxon>Bacteria</taxon>
        <taxon>Pseudomonadati</taxon>
        <taxon>Pseudomonadota</taxon>
        <taxon>Alphaproteobacteria</taxon>
        <taxon>Caulobacterales</taxon>
        <taxon>Caulobacteraceae</taxon>
        <taxon>Caulobacter</taxon>
    </lineage>
</organism>
<evidence type="ECO:0008006" key="4">
    <source>
        <dbReference type="Google" id="ProtNLM"/>
    </source>
</evidence>
<sequence length="332" mass="34501">MSALVLVLALAMGAKPSSARVEVEIHQKRFEAGPPRYSVPLSIDGGAPIEAMLDTGSTGLRVLPSAGPLTAKGVRPDRYVYRNGVVLTGAITPVRVGIGGLQVKVDVSATSAVACSQDRPSCPAAAIPTQQYRIGGSTPSDGFSAILGAGLRAGEAENPLAHLGEQAWIVLLPKPGDAAPGKLILNPTPAERARFTLFSLTRDTRRRGDFWADNTVPTCLSRDGAGAPLCAPTLLDSGAAGLNYISRSAPAFDDWPTDTSVNLRFGPPGSTAMSQSFVLGRGPARLNFSTPPASLPWEGLNAGVLPFYDFAVLYDAKAGQIGLAPRGDFSAP</sequence>
<keyword evidence="3" id="KW-1185">Reference proteome</keyword>
<name>A0ABU1N164_9CAUL</name>
<reference evidence="2 3" key="1">
    <citation type="submission" date="2023-07" db="EMBL/GenBank/DDBJ databases">
        <title>Sorghum-associated microbial communities from plants grown in Nebraska, USA.</title>
        <authorList>
            <person name="Schachtman D."/>
        </authorList>
    </citation>
    <scope>NUCLEOTIDE SEQUENCE [LARGE SCALE GENOMIC DNA]</scope>
    <source>
        <strain evidence="2 3">DS2154</strain>
    </source>
</reference>
<feature type="signal peptide" evidence="1">
    <location>
        <begin position="1"/>
        <end position="19"/>
    </location>
</feature>
<dbReference type="RefSeq" id="WP_310032611.1">
    <property type="nucleotide sequence ID" value="NZ_JAVDRL010000008.1"/>
</dbReference>